<accession>A0A367M1D5</accession>
<feature type="non-terminal residue" evidence="2">
    <location>
        <position position="72"/>
    </location>
</feature>
<organism evidence="2 3">
    <name type="scientific">Pseudomonas aeruginosa</name>
    <dbReference type="NCBI Taxonomy" id="287"/>
    <lineage>
        <taxon>Bacteria</taxon>
        <taxon>Pseudomonadati</taxon>
        <taxon>Pseudomonadota</taxon>
        <taxon>Gammaproteobacteria</taxon>
        <taxon>Pseudomonadales</taxon>
        <taxon>Pseudomonadaceae</taxon>
        <taxon>Pseudomonas</taxon>
    </lineage>
</organism>
<dbReference type="AlphaFoldDB" id="A0A367M1D5"/>
<keyword evidence="1" id="KW-0732">Signal</keyword>
<keyword evidence="2" id="KW-0808">Transferase</keyword>
<dbReference type="EMBL" id="QORE01001553">
    <property type="protein sequence ID" value="RCI71190.1"/>
    <property type="molecule type" value="Genomic_DNA"/>
</dbReference>
<evidence type="ECO:0000313" key="3">
    <source>
        <dbReference type="Proteomes" id="UP000253594"/>
    </source>
</evidence>
<comment type="caution">
    <text evidence="2">The sequence shown here is derived from an EMBL/GenBank/DDBJ whole genome shotgun (WGS) entry which is preliminary data.</text>
</comment>
<evidence type="ECO:0000313" key="2">
    <source>
        <dbReference type="EMBL" id="RCI71190.1"/>
    </source>
</evidence>
<feature type="chain" id="PRO_5016570727" evidence="1">
    <location>
        <begin position="27"/>
        <end position="72"/>
    </location>
</feature>
<protein>
    <submittedName>
        <fullName evidence="2">Gamma-glutamyltransferase</fullName>
    </submittedName>
</protein>
<evidence type="ECO:0000256" key="1">
    <source>
        <dbReference type="SAM" id="SignalP"/>
    </source>
</evidence>
<dbReference type="InterPro" id="IPR029055">
    <property type="entry name" value="Ntn_hydrolases_N"/>
</dbReference>
<reference evidence="2 3" key="1">
    <citation type="submission" date="2018-07" db="EMBL/GenBank/DDBJ databases">
        <title>Mechanisms of high-level aminoglycoside resistance among Gram-negative pathogens in Brazil.</title>
        <authorList>
            <person name="Ballaben A.S."/>
            <person name="Darini A.L.C."/>
            <person name="Doi Y."/>
        </authorList>
    </citation>
    <scope>NUCLEOTIDE SEQUENCE [LARGE SCALE GENOMIC DNA]</scope>
    <source>
        <strain evidence="2 3">B2-305</strain>
    </source>
</reference>
<dbReference type="GO" id="GO:0016740">
    <property type="term" value="F:transferase activity"/>
    <property type="evidence" value="ECO:0007669"/>
    <property type="project" value="UniProtKB-KW"/>
</dbReference>
<dbReference type="SUPFAM" id="SSF56235">
    <property type="entry name" value="N-terminal nucleophile aminohydrolases (Ntn hydrolases)"/>
    <property type="match status" value="1"/>
</dbReference>
<name>A0A367M1D5_PSEAI</name>
<gene>
    <name evidence="2" type="ORF">DT376_30485</name>
</gene>
<sequence length="72" mass="7009">MSFLNLPVRTLVAACGLSLLSLAAHADSFRGDAHAPQQAAVATPHPAATVAGLETLANGGNAFDAAAAIAAA</sequence>
<proteinExistence type="predicted"/>
<feature type="signal peptide" evidence="1">
    <location>
        <begin position="1"/>
        <end position="26"/>
    </location>
</feature>
<dbReference type="Proteomes" id="UP000253594">
    <property type="component" value="Unassembled WGS sequence"/>
</dbReference>